<name>A0A2R8ARE6_9RHOB</name>
<evidence type="ECO:0000256" key="1">
    <source>
        <dbReference type="SAM" id="Phobius"/>
    </source>
</evidence>
<feature type="transmembrane region" description="Helical" evidence="1">
    <location>
        <begin position="46"/>
        <end position="71"/>
    </location>
</feature>
<evidence type="ECO:0000313" key="3">
    <source>
        <dbReference type="Proteomes" id="UP000244911"/>
    </source>
</evidence>
<feature type="transmembrane region" description="Helical" evidence="1">
    <location>
        <begin position="83"/>
        <end position="102"/>
    </location>
</feature>
<gene>
    <name evidence="2" type="ORF">ALP8811_02467</name>
</gene>
<sequence>MFRGLIKVVEQAESNRFVKWIALGFLALGVVALSVFGQLWDLLVPITIFGLAMFGAAMGKFIGSFSARLFTPEDKENALKLEVAFSLLFFVLLPGIGMHIWHLYFVTIVPYASLPQIFGAANLASLSGYVLSKRTVE</sequence>
<feature type="transmembrane region" description="Helical" evidence="1">
    <location>
        <begin position="20"/>
        <end position="40"/>
    </location>
</feature>
<keyword evidence="1" id="KW-0472">Membrane</keyword>
<keyword evidence="1" id="KW-1133">Transmembrane helix</keyword>
<keyword evidence="1" id="KW-0812">Transmembrane</keyword>
<protein>
    <submittedName>
        <fullName evidence="2">Uncharacterized protein</fullName>
    </submittedName>
</protein>
<proteinExistence type="predicted"/>
<dbReference type="RefSeq" id="WP_108857552.1">
    <property type="nucleotide sequence ID" value="NZ_OMOI01000002.1"/>
</dbReference>
<evidence type="ECO:0000313" key="2">
    <source>
        <dbReference type="EMBL" id="SPF78540.1"/>
    </source>
</evidence>
<dbReference type="Proteomes" id="UP000244911">
    <property type="component" value="Unassembled WGS sequence"/>
</dbReference>
<accession>A0A2R8ARE6</accession>
<dbReference type="AlphaFoldDB" id="A0A2R8ARE6"/>
<organism evidence="2 3">
    <name type="scientific">Aliiroseovarius pelagivivens</name>
    <dbReference type="NCBI Taxonomy" id="1639690"/>
    <lineage>
        <taxon>Bacteria</taxon>
        <taxon>Pseudomonadati</taxon>
        <taxon>Pseudomonadota</taxon>
        <taxon>Alphaproteobacteria</taxon>
        <taxon>Rhodobacterales</taxon>
        <taxon>Paracoccaceae</taxon>
        <taxon>Aliiroseovarius</taxon>
    </lineage>
</organism>
<reference evidence="2 3" key="1">
    <citation type="submission" date="2018-03" db="EMBL/GenBank/DDBJ databases">
        <authorList>
            <person name="Keele B.F."/>
        </authorList>
    </citation>
    <scope>NUCLEOTIDE SEQUENCE [LARGE SCALE GENOMIC DNA]</scope>
    <source>
        <strain evidence="2 3">CECT 8811</strain>
    </source>
</reference>
<feature type="transmembrane region" description="Helical" evidence="1">
    <location>
        <begin position="108"/>
        <end position="131"/>
    </location>
</feature>
<dbReference type="EMBL" id="OMOI01000002">
    <property type="protein sequence ID" value="SPF78540.1"/>
    <property type="molecule type" value="Genomic_DNA"/>
</dbReference>
<keyword evidence="3" id="KW-1185">Reference proteome</keyword>